<dbReference type="OrthoDB" id="9798122at2"/>
<name>A0A1H7V8D1_9NOCA</name>
<sequence>MTHRLRTALVAAGATLVAATWVVAPAAAAPVAGQAEAPGSVVSSEELPRDRWLPGAASSSLLTYWSQGPQDKPMLSTGAVYLPEGTPPEGGWPVISYAHGTTGVADQCAPSVNPPTERAVTHLGHWLSQGYAVVATDYVGLGTPGVHPYLDGRSAAHSVIDMVRAARAVTPELSKKWVATGQSQGGHATLFTANIATRYAPELDYRGAVTTGAPSNIEMALPLGGPAFPKLPLKGTTVYIANVLDGLRAARPDVDIDSYLSPLGRSILADVETSICYGDARTKYADVSIGQLLSRSVDTPEFMDAVRSILSVPTGGYDQPLLIAQGQQDMDVPIPLTLKLVADLTANGVEFAFRTYPTDHGGTVAASVPDSTPFIAKLFAGEKPCMGSSC</sequence>
<dbReference type="PANTHER" id="PTHR34853:SF1">
    <property type="entry name" value="LIPASE 5"/>
    <property type="match status" value="1"/>
</dbReference>
<dbReference type="GO" id="GO:0016042">
    <property type="term" value="P:lipid catabolic process"/>
    <property type="evidence" value="ECO:0007669"/>
    <property type="project" value="InterPro"/>
</dbReference>
<feature type="signal peptide" evidence="1">
    <location>
        <begin position="1"/>
        <end position="28"/>
    </location>
</feature>
<proteinExistence type="predicted"/>
<dbReference type="RefSeq" id="WP_072750779.1">
    <property type="nucleotide sequence ID" value="NZ_FOAW01000021.1"/>
</dbReference>
<protein>
    <submittedName>
        <fullName evidence="2">Secretory lipase</fullName>
    </submittedName>
</protein>
<dbReference type="PANTHER" id="PTHR34853">
    <property type="match status" value="1"/>
</dbReference>
<dbReference type="GO" id="GO:0004806">
    <property type="term" value="F:triacylglycerol lipase activity"/>
    <property type="evidence" value="ECO:0007669"/>
    <property type="project" value="InterPro"/>
</dbReference>
<keyword evidence="1" id="KW-0732">Signal</keyword>
<dbReference type="SUPFAM" id="SSF53474">
    <property type="entry name" value="alpha/beta-Hydrolases"/>
    <property type="match status" value="1"/>
</dbReference>
<dbReference type="Proteomes" id="UP000198677">
    <property type="component" value="Unassembled WGS sequence"/>
</dbReference>
<dbReference type="Gene3D" id="3.40.50.1820">
    <property type="entry name" value="alpha/beta hydrolase"/>
    <property type="match status" value="2"/>
</dbReference>
<accession>A0A1H7V8D1</accession>
<feature type="chain" id="PRO_5011726128" evidence="1">
    <location>
        <begin position="29"/>
        <end position="390"/>
    </location>
</feature>
<dbReference type="AlphaFoldDB" id="A0A1H7V8D1"/>
<dbReference type="PIRSF" id="PIRSF029171">
    <property type="entry name" value="Esterase_LipA"/>
    <property type="match status" value="1"/>
</dbReference>
<evidence type="ECO:0000313" key="3">
    <source>
        <dbReference type="Proteomes" id="UP000198677"/>
    </source>
</evidence>
<evidence type="ECO:0000256" key="1">
    <source>
        <dbReference type="SAM" id="SignalP"/>
    </source>
</evidence>
<organism evidence="2 3">
    <name type="scientific">Rhodococcus maanshanensis</name>
    <dbReference type="NCBI Taxonomy" id="183556"/>
    <lineage>
        <taxon>Bacteria</taxon>
        <taxon>Bacillati</taxon>
        <taxon>Actinomycetota</taxon>
        <taxon>Actinomycetes</taxon>
        <taxon>Mycobacteriales</taxon>
        <taxon>Nocardiaceae</taxon>
        <taxon>Rhodococcus</taxon>
    </lineage>
</organism>
<dbReference type="InterPro" id="IPR029058">
    <property type="entry name" value="AB_hydrolase_fold"/>
</dbReference>
<keyword evidence="3" id="KW-1185">Reference proteome</keyword>
<evidence type="ECO:0000313" key="2">
    <source>
        <dbReference type="EMBL" id="SEM05501.1"/>
    </source>
</evidence>
<dbReference type="InterPro" id="IPR005152">
    <property type="entry name" value="Lipase_secreted"/>
</dbReference>
<reference evidence="3" key="1">
    <citation type="submission" date="2016-10" db="EMBL/GenBank/DDBJ databases">
        <authorList>
            <person name="Varghese N."/>
            <person name="Submissions S."/>
        </authorList>
    </citation>
    <scope>NUCLEOTIDE SEQUENCE [LARGE SCALE GENOMIC DNA]</scope>
    <source>
        <strain evidence="3">DSM 44675</strain>
    </source>
</reference>
<gene>
    <name evidence="2" type="ORF">SAMN05444583_12122</name>
</gene>
<dbReference type="EMBL" id="FOAW01000021">
    <property type="protein sequence ID" value="SEM05501.1"/>
    <property type="molecule type" value="Genomic_DNA"/>
</dbReference>
<dbReference type="Pfam" id="PF03583">
    <property type="entry name" value="LIP"/>
    <property type="match status" value="1"/>
</dbReference>